<keyword evidence="2" id="KW-1185">Reference proteome</keyword>
<dbReference type="Pfam" id="PF04464">
    <property type="entry name" value="Glyphos_transf"/>
    <property type="match status" value="1"/>
</dbReference>
<protein>
    <submittedName>
        <fullName evidence="1">CDP-glycerol glycerophosphotransferase family protein</fullName>
    </submittedName>
</protein>
<dbReference type="GO" id="GO:0016020">
    <property type="term" value="C:membrane"/>
    <property type="evidence" value="ECO:0007669"/>
    <property type="project" value="InterPro"/>
</dbReference>
<comment type="caution">
    <text evidence="1">The sequence shown here is derived from an EMBL/GenBank/DDBJ whole genome shotgun (WGS) entry which is preliminary data.</text>
</comment>
<name>A0A8I0AM57_9FIRM</name>
<organism evidence="1 2">
    <name type="scientific">Coprococcus hominis</name>
    <name type="common">ex Liu et al. 2022</name>
    <dbReference type="NCBI Taxonomy" id="2763039"/>
    <lineage>
        <taxon>Bacteria</taxon>
        <taxon>Bacillati</taxon>
        <taxon>Bacillota</taxon>
        <taxon>Clostridia</taxon>
        <taxon>Lachnospirales</taxon>
        <taxon>Lachnospiraceae</taxon>
        <taxon>Coprococcus</taxon>
    </lineage>
</organism>
<dbReference type="EMBL" id="JACOOX010000001">
    <property type="protein sequence ID" value="MBC5661342.1"/>
    <property type="molecule type" value="Genomic_DNA"/>
</dbReference>
<evidence type="ECO:0000313" key="2">
    <source>
        <dbReference type="Proteomes" id="UP000615234"/>
    </source>
</evidence>
<dbReference type="GO" id="GO:0047355">
    <property type="term" value="F:CDP-glycerol glycerophosphotransferase activity"/>
    <property type="evidence" value="ECO:0007669"/>
    <property type="project" value="InterPro"/>
</dbReference>
<gene>
    <name evidence="1" type="ORF">H8S09_00285</name>
</gene>
<dbReference type="Gene3D" id="3.40.50.12580">
    <property type="match status" value="1"/>
</dbReference>
<dbReference type="Proteomes" id="UP000615234">
    <property type="component" value="Unassembled WGS sequence"/>
</dbReference>
<proteinExistence type="predicted"/>
<reference evidence="1 2" key="1">
    <citation type="submission" date="2020-08" db="EMBL/GenBank/DDBJ databases">
        <title>Genome public.</title>
        <authorList>
            <person name="Liu C."/>
            <person name="Sun Q."/>
        </authorList>
    </citation>
    <scope>NUCLEOTIDE SEQUENCE [LARGE SCALE GENOMIC DNA]</scope>
    <source>
        <strain evidence="1 2">NSJ-10</strain>
    </source>
</reference>
<sequence length="919" mass="106554">MVNRIVVGADSFSIHGKFDEQGMFLLMEEGDILSDEDFARIVTFVDDHRNGDIFLLPKKYGPSRNSKKGIMYAPFSAYREKGKHAPWLAQKLDRDQEFHGVYEQLTNGVISTEILRFLHGFTPFGMVFKGSLLNQLMEIADAGIQGSSAGIQNAGQDANVTFGGPAHTLEDVLVKGSFPVLKWLLAVQARACLDEKLYYIDGVDYTLKNSFEGDKTFFEGIYDRAWYKDTVDQLIEWLKEMSIHQETLQMLVMQHALFIVKYMIQANLDNLNKHLFEETDGEAFLWRLGEVLSYIDDSIICENQGYHVDMKNEDCLVWVLLILKYKDTGLEFDFTDGCYSYNDIQIGELTKPTADIQFMDNKDMEDHTELTIEGRLSPILLMNGAEFGVLVGDRFYPAEYNERYAHTKAFGMSIFKLRAFTIRVELPYGQETELAYVTRVRADVFENGETMGMSVEDLPVTLEFDSHFSRLCDRFRHSYWKINKKLYMYKTEANIMKVDPVKHGKIAGRELTLWRDMFATGQKKVIKFIIVRAFLKAKPVLKHRPIWLFFDKIYKAGDSAEYMYKYARSKNDGIKCYYLADGASEDYARLEREGMKPVKRRSIKHRYAFLYADMVIVSNSTVYAFNDFGTINSALIRDLMNFHVACVQHGMSIQKIAVAQNRLRDNTRLYFCASKYEIENLSKPIYGYEGYDALKLTGVPRYDGLINEDKRQILLSPTWRMQAAVPVTKNEGVSRDYNPLFKETTYYQVYNSLINDERLIAAAKKYNYKIVYVLHPIVSPQIDDFDKNPSVEIIPAVAVHGHSGVNYEKVFRESSLMVSDFSGVQFDFAYMRKPVVYLHHHDIPKHYEEGTFHYDTMGFGEICEDNDELIDVLISYMQNNCEMKPEYRRRADDFFRFDDHDNCKRIYDVMIDYQKTKIH</sequence>
<keyword evidence="1" id="KW-0808">Transferase</keyword>
<accession>A0A8I0AM57</accession>
<dbReference type="AlphaFoldDB" id="A0A8I0AM57"/>
<dbReference type="InterPro" id="IPR007554">
    <property type="entry name" value="Glycerophosphate_synth"/>
</dbReference>
<dbReference type="SUPFAM" id="SSF53756">
    <property type="entry name" value="UDP-Glycosyltransferase/glycogen phosphorylase"/>
    <property type="match status" value="1"/>
</dbReference>
<dbReference type="InterPro" id="IPR043148">
    <property type="entry name" value="TagF_C"/>
</dbReference>
<evidence type="ECO:0000313" key="1">
    <source>
        <dbReference type="EMBL" id="MBC5661342.1"/>
    </source>
</evidence>
<dbReference type="RefSeq" id="WP_186847186.1">
    <property type="nucleotide sequence ID" value="NZ_JACOOX010000001.1"/>
</dbReference>